<dbReference type="Proteomes" id="UP000474718">
    <property type="component" value="Unassembled WGS sequence"/>
</dbReference>
<dbReference type="InterPro" id="IPR006140">
    <property type="entry name" value="D-isomer_DH_NAD-bd"/>
</dbReference>
<dbReference type="CDD" id="cd12161">
    <property type="entry name" value="GDH_like_1"/>
    <property type="match status" value="1"/>
</dbReference>
<dbReference type="InterPro" id="IPR050418">
    <property type="entry name" value="D-iso_2-hydroxyacid_DH_PdxB"/>
</dbReference>
<dbReference type="SUPFAM" id="SSF52283">
    <property type="entry name" value="Formate/glycerate dehydrogenase catalytic domain-like"/>
    <property type="match status" value="1"/>
</dbReference>
<evidence type="ECO:0000256" key="3">
    <source>
        <dbReference type="ARBA" id="ARBA00023027"/>
    </source>
</evidence>
<dbReference type="AlphaFoldDB" id="A0AAQ1MCX6"/>
<dbReference type="EMBL" id="FQVY01000002">
    <property type="protein sequence ID" value="SHG04284.1"/>
    <property type="molecule type" value="Genomic_DNA"/>
</dbReference>
<protein>
    <submittedName>
        <fullName evidence="8">D-3-phosphoglycerate dehydrogenase</fullName>
    </submittedName>
    <submittedName>
        <fullName evidence="7">Hydroxyacid dehydrogenase</fullName>
    </submittedName>
</protein>
<evidence type="ECO:0000313" key="10">
    <source>
        <dbReference type="Proteomes" id="UP000474718"/>
    </source>
</evidence>
<dbReference type="InterPro" id="IPR029753">
    <property type="entry name" value="D-isomer_DH_CS"/>
</dbReference>
<reference evidence="9" key="1">
    <citation type="submission" date="2016-11" db="EMBL/GenBank/DDBJ databases">
        <authorList>
            <person name="Jaros S."/>
            <person name="Januszkiewicz K."/>
            <person name="Wedrychowicz H."/>
        </authorList>
    </citation>
    <scope>NUCLEOTIDE SEQUENCE [LARGE SCALE GENOMIC DNA]</scope>
    <source>
        <strain evidence="9">DSM 4029</strain>
    </source>
</reference>
<proteinExistence type="inferred from homology"/>
<dbReference type="FunFam" id="3.40.50.720:FF:000203">
    <property type="entry name" value="D-3-phosphoglycerate dehydrogenase (SerA)"/>
    <property type="match status" value="1"/>
</dbReference>
<evidence type="ECO:0000259" key="6">
    <source>
        <dbReference type="Pfam" id="PF02826"/>
    </source>
</evidence>
<comment type="similarity">
    <text evidence="1 4">Belongs to the D-isomer specific 2-hydroxyacid dehydrogenase family.</text>
</comment>
<evidence type="ECO:0000313" key="9">
    <source>
        <dbReference type="Proteomes" id="UP000184089"/>
    </source>
</evidence>
<dbReference type="Pfam" id="PF02826">
    <property type="entry name" value="2-Hacid_dh_C"/>
    <property type="match status" value="1"/>
</dbReference>
<dbReference type="PROSITE" id="PS00671">
    <property type="entry name" value="D_2_HYDROXYACID_DH_3"/>
    <property type="match status" value="1"/>
</dbReference>
<reference evidence="7 10" key="3">
    <citation type="journal article" date="2019" name="Nat. Med.">
        <title>A library of human gut bacterial isolates paired with longitudinal multiomics data enables mechanistic microbiome research.</title>
        <authorList>
            <person name="Poyet M."/>
            <person name="Groussin M."/>
            <person name="Gibbons S.M."/>
            <person name="Avila-Pacheco J."/>
            <person name="Jiang X."/>
            <person name="Kearney S.M."/>
            <person name="Perrotta A.R."/>
            <person name="Berdy B."/>
            <person name="Zhao S."/>
            <person name="Lieberman T.D."/>
            <person name="Swanson P.K."/>
            <person name="Smith M."/>
            <person name="Roesemann S."/>
            <person name="Alexander J.E."/>
            <person name="Rich S.A."/>
            <person name="Livny J."/>
            <person name="Vlamakis H."/>
            <person name="Clish C."/>
            <person name="Bullock K."/>
            <person name="Deik A."/>
            <person name="Scott J."/>
            <person name="Pierce K.A."/>
            <person name="Xavier R.J."/>
            <person name="Alm E.J."/>
        </authorList>
    </citation>
    <scope>NUCLEOTIDE SEQUENCE [LARGE SCALE GENOMIC DNA]</scope>
    <source>
        <strain evidence="7 10">BIOML-A2</strain>
    </source>
</reference>
<keyword evidence="3" id="KW-0520">NAD</keyword>
<dbReference type="PANTHER" id="PTHR43761:SF1">
    <property type="entry name" value="D-ISOMER SPECIFIC 2-HYDROXYACID DEHYDROGENASE CATALYTIC DOMAIN-CONTAINING PROTEIN-RELATED"/>
    <property type="match status" value="1"/>
</dbReference>
<dbReference type="PROSITE" id="PS00670">
    <property type="entry name" value="D_2_HYDROXYACID_DH_2"/>
    <property type="match status" value="1"/>
</dbReference>
<evidence type="ECO:0000313" key="7">
    <source>
        <dbReference type="EMBL" id="MZL70632.1"/>
    </source>
</evidence>
<feature type="domain" description="D-isomer specific 2-hydroxyacid dehydrogenase NAD-binding" evidence="6">
    <location>
        <begin position="112"/>
        <end position="284"/>
    </location>
</feature>
<dbReference type="Proteomes" id="UP000184089">
    <property type="component" value="Unassembled WGS sequence"/>
</dbReference>
<evidence type="ECO:0000313" key="8">
    <source>
        <dbReference type="EMBL" id="SHG04284.1"/>
    </source>
</evidence>
<evidence type="ECO:0000256" key="2">
    <source>
        <dbReference type="ARBA" id="ARBA00023002"/>
    </source>
</evidence>
<accession>A0AAQ1MCX6</accession>
<name>A0AAQ1MCX6_9FIRM</name>
<dbReference type="Gene3D" id="3.40.50.720">
    <property type="entry name" value="NAD(P)-binding Rossmann-like Domain"/>
    <property type="match status" value="2"/>
</dbReference>
<dbReference type="RefSeq" id="WP_044992004.1">
    <property type="nucleotide sequence ID" value="NZ_FQVY01000002.1"/>
</dbReference>
<dbReference type="InterPro" id="IPR006139">
    <property type="entry name" value="D-isomer_2_OHA_DH_cat_dom"/>
</dbReference>
<reference evidence="8" key="2">
    <citation type="submission" date="2016-11" db="EMBL/GenBank/DDBJ databases">
        <authorList>
            <person name="Varghese N."/>
            <person name="Submissions S."/>
        </authorList>
    </citation>
    <scope>NUCLEOTIDE SEQUENCE</scope>
    <source>
        <strain evidence="8">DSM 4029</strain>
    </source>
</reference>
<dbReference type="SUPFAM" id="SSF51735">
    <property type="entry name" value="NAD(P)-binding Rossmann-fold domains"/>
    <property type="match status" value="1"/>
</dbReference>
<evidence type="ECO:0000256" key="4">
    <source>
        <dbReference type="RuleBase" id="RU003719"/>
    </source>
</evidence>
<dbReference type="PANTHER" id="PTHR43761">
    <property type="entry name" value="D-ISOMER SPECIFIC 2-HYDROXYACID DEHYDROGENASE FAMILY PROTEIN (AFU_ORTHOLOGUE AFUA_1G13630)"/>
    <property type="match status" value="1"/>
</dbReference>
<dbReference type="GO" id="GO:0016616">
    <property type="term" value="F:oxidoreductase activity, acting on the CH-OH group of donors, NAD or NADP as acceptor"/>
    <property type="evidence" value="ECO:0007669"/>
    <property type="project" value="InterPro"/>
</dbReference>
<keyword evidence="2 4" id="KW-0560">Oxidoreductase</keyword>
<gene>
    <name evidence="7" type="ORF">GT747_12815</name>
    <name evidence="8" type="ORF">SAMN05444424_1255</name>
</gene>
<dbReference type="Pfam" id="PF00389">
    <property type="entry name" value="2-Hacid_dh"/>
    <property type="match status" value="1"/>
</dbReference>
<dbReference type="EMBL" id="WWVX01000009">
    <property type="protein sequence ID" value="MZL70632.1"/>
    <property type="molecule type" value="Genomic_DNA"/>
</dbReference>
<dbReference type="GO" id="GO:0051287">
    <property type="term" value="F:NAD binding"/>
    <property type="evidence" value="ECO:0007669"/>
    <property type="project" value="InterPro"/>
</dbReference>
<feature type="domain" description="D-isomer specific 2-hydroxyacid dehydrogenase catalytic" evidence="5">
    <location>
        <begin position="15"/>
        <end position="313"/>
    </location>
</feature>
<dbReference type="InterPro" id="IPR036291">
    <property type="entry name" value="NAD(P)-bd_dom_sf"/>
</dbReference>
<keyword evidence="10" id="KW-1185">Reference proteome</keyword>
<organism evidence="8 9">
    <name type="scientific">Bittarella massiliensis</name>
    <name type="common">ex Durand et al. 2017</name>
    <dbReference type="NCBI Taxonomy" id="1720313"/>
    <lineage>
        <taxon>Bacteria</taxon>
        <taxon>Bacillati</taxon>
        <taxon>Bacillota</taxon>
        <taxon>Clostridia</taxon>
        <taxon>Eubacteriales</taxon>
        <taxon>Oscillospiraceae</taxon>
        <taxon>Bittarella (ex Durand et al. 2017)</taxon>
    </lineage>
</organism>
<evidence type="ECO:0000256" key="1">
    <source>
        <dbReference type="ARBA" id="ARBA00005854"/>
    </source>
</evidence>
<sequence>MNIVLLESLGVSDETLNAYAKPLVEAGHTFAAYPKDTDPSVMIERAKDADIVMLANMPLPGEVIAACDRLKFIDVAFTGVDHVDLEAARAKGIAVSNAAGYSTQAVAELCVCMALSLLRNLPQVSQRCRTGGTKDGLVGSELGGKTVGIVGTGAIGLRTAQLFAAFGCKILAYAPRPKENAKGIVEYVSLETLLRESDIVSLHCPLNDSSRGLIDAQKLGLMKSSALLLNAARGPVVDSQALAEALDSGAIAGAGIDVFEVEPPLPADHPLLHCKNILVTPHMAFASRESMEARCKIVFENIEKWLAGEQVNTIL</sequence>
<evidence type="ECO:0000259" key="5">
    <source>
        <dbReference type="Pfam" id="PF00389"/>
    </source>
</evidence>
<comment type="caution">
    <text evidence="8">The sequence shown here is derived from an EMBL/GenBank/DDBJ whole genome shotgun (WGS) entry which is preliminary data.</text>
</comment>